<protein>
    <submittedName>
        <fullName evidence="1">Uncharacterized protein</fullName>
    </submittedName>
</protein>
<evidence type="ECO:0000313" key="1">
    <source>
        <dbReference type="EMBL" id="MEJ8632266.1"/>
    </source>
</evidence>
<evidence type="ECO:0000313" key="2">
    <source>
        <dbReference type="Proteomes" id="UP001377168"/>
    </source>
</evidence>
<accession>A0ACC6PLJ6</accession>
<organism evidence="1 2">
    <name type="scientific">Streptomyces achmelvichensis</name>
    <dbReference type="NCBI Taxonomy" id="3134111"/>
    <lineage>
        <taxon>Bacteria</taxon>
        <taxon>Bacillati</taxon>
        <taxon>Actinomycetota</taxon>
        <taxon>Actinomycetes</taxon>
        <taxon>Kitasatosporales</taxon>
        <taxon>Streptomycetaceae</taxon>
        <taxon>Streptomyces</taxon>
    </lineage>
</organism>
<gene>
    <name evidence="1" type="ORF">WKI67_02145</name>
</gene>
<name>A0ACC6PLJ6_9ACTN</name>
<proteinExistence type="predicted"/>
<comment type="caution">
    <text evidence="1">The sequence shown here is derived from an EMBL/GenBank/DDBJ whole genome shotgun (WGS) entry which is preliminary data.</text>
</comment>
<reference evidence="1" key="1">
    <citation type="submission" date="2024-03" db="EMBL/GenBank/DDBJ databases">
        <title>Novel Streptomyces species of biotechnological and ecological value are a feature of Machair soil.</title>
        <authorList>
            <person name="Prole J.R."/>
            <person name="Goodfellow M."/>
            <person name="Allenby N."/>
            <person name="Ward A.C."/>
        </authorList>
    </citation>
    <scope>NUCLEOTIDE SEQUENCE</scope>
    <source>
        <strain evidence="1">MS2.AVA.5</strain>
    </source>
</reference>
<keyword evidence="2" id="KW-1185">Reference proteome</keyword>
<dbReference type="EMBL" id="JBBKAJ010000011">
    <property type="protein sequence ID" value="MEJ8632266.1"/>
    <property type="molecule type" value="Genomic_DNA"/>
</dbReference>
<sequence>MKRIKQVRAAALIVVPSLVLLAVVSAAATAQAAPVDGGIRVNFWQGISVTDGDGEGDF</sequence>
<dbReference type="Proteomes" id="UP001377168">
    <property type="component" value="Unassembled WGS sequence"/>
</dbReference>